<reference evidence="1" key="1">
    <citation type="submission" date="2022-01" db="EMBL/GenBank/DDBJ databases">
        <authorList>
            <person name="King R."/>
        </authorList>
    </citation>
    <scope>NUCLEOTIDE SEQUENCE</scope>
</reference>
<dbReference type="Proteomes" id="UP001153712">
    <property type="component" value="Chromosome 5"/>
</dbReference>
<evidence type="ECO:0000313" key="2">
    <source>
        <dbReference type="Proteomes" id="UP001153712"/>
    </source>
</evidence>
<sequence>MTYRRIIIPKGTILTNRTTIIRIPYDLDSDAVVVGPQESIYLDSDASDMSLLSQEYLQESNSVDNLGDSETPLYSPDIQDEMELYATLSKIRKKHPSYEHPVNHPLCYSDINGDFEDDLYKIETNLINRNVSRYPRNYHGPESLKHVPVEKPIVFKSNYSYDASSNTLYDLGELSSDTNILNIIQCDEPYEKNVYTQVENKSDEMKDFSQIFPEKTCVLQGIDENATKLH</sequence>
<name>A0A9N9XRP4_PHYSR</name>
<protein>
    <submittedName>
        <fullName evidence="1">Uncharacterized protein</fullName>
    </submittedName>
</protein>
<dbReference type="AlphaFoldDB" id="A0A9N9XRP4"/>
<organism evidence="1 2">
    <name type="scientific">Phyllotreta striolata</name>
    <name type="common">Striped flea beetle</name>
    <name type="synonym">Crioceris striolata</name>
    <dbReference type="NCBI Taxonomy" id="444603"/>
    <lineage>
        <taxon>Eukaryota</taxon>
        <taxon>Metazoa</taxon>
        <taxon>Ecdysozoa</taxon>
        <taxon>Arthropoda</taxon>
        <taxon>Hexapoda</taxon>
        <taxon>Insecta</taxon>
        <taxon>Pterygota</taxon>
        <taxon>Neoptera</taxon>
        <taxon>Endopterygota</taxon>
        <taxon>Coleoptera</taxon>
        <taxon>Polyphaga</taxon>
        <taxon>Cucujiformia</taxon>
        <taxon>Chrysomeloidea</taxon>
        <taxon>Chrysomelidae</taxon>
        <taxon>Galerucinae</taxon>
        <taxon>Alticini</taxon>
        <taxon>Phyllotreta</taxon>
    </lineage>
</organism>
<dbReference type="EMBL" id="OU900098">
    <property type="protein sequence ID" value="CAG9862429.1"/>
    <property type="molecule type" value="Genomic_DNA"/>
</dbReference>
<evidence type="ECO:0000313" key="1">
    <source>
        <dbReference type="EMBL" id="CAG9862429.1"/>
    </source>
</evidence>
<keyword evidence="2" id="KW-1185">Reference proteome</keyword>
<accession>A0A9N9XRP4</accession>
<proteinExistence type="predicted"/>
<gene>
    <name evidence="1" type="ORF">PHYEVI_LOCUS8744</name>
</gene>